<keyword evidence="1" id="KW-0479">Metal-binding</keyword>
<sequence length="174" mass="19669">MADPNLVYDFNAATDRNPHPKPNKPKVPSSRMFSCLYCSRKFCTSQALGGHQNAHKRERAASRRTMFSTTDSDSDHNNNNNRVRFHFLKEPSLMPEQNIIDMNGNTSTNYCYLPSNNNFNPFSSSSVDAFYPPPPPPNLEHVYFTSGGDATLSTPQDLSSIDERQLHLDLTLRL</sequence>
<dbReference type="GO" id="GO:0003700">
    <property type="term" value="F:DNA-binding transcription factor activity"/>
    <property type="evidence" value="ECO:0007669"/>
    <property type="project" value="InterPro"/>
</dbReference>
<dbReference type="PROSITE" id="PS00028">
    <property type="entry name" value="ZINC_FINGER_C2H2_1"/>
    <property type="match status" value="1"/>
</dbReference>
<keyword evidence="1" id="KW-0863">Zinc-finger</keyword>
<dbReference type="Proteomes" id="UP001291623">
    <property type="component" value="Unassembled WGS sequence"/>
</dbReference>
<protein>
    <recommendedName>
        <fullName evidence="3">C2H2-type domain-containing protein</fullName>
    </recommendedName>
</protein>
<feature type="domain" description="C2H2-type" evidence="3">
    <location>
        <begin position="33"/>
        <end position="60"/>
    </location>
</feature>
<dbReference type="InterPro" id="IPR013087">
    <property type="entry name" value="Znf_C2H2_type"/>
</dbReference>
<comment type="caution">
    <text evidence="4">The sequence shown here is derived from an EMBL/GenBank/DDBJ whole genome shotgun (WGS) entry which is preliminary data.</text>
</comment>
<dbReference type="PROSITE" id="PS50157">
    <property type="entry name" value="ZINC_FINGER_C2H2_2"/>
    <property type="match status" value="1"/>
</dbReference>
<dbReference type="PANTHER" id="PTHR45730:SF109">
    <property type="entry name" value="ZINC FINGER PROTEIN KNUCKLES"/>
    <property type="match status" value="1"/>
</dbReference>
<evidence type="ECO:0000256" key="2">
    <source>
        <dbReference type="SAM" id="MobiDB-lite"/>
    </source>
</evidence>
<dbReference type="InterPro" id="IPR036236">
    <property type="entry name" value="Znf_C2H2_sf"/>
</dbReference>
<accession>A0AAE1SDD0</accession>
<proteinExistence type="predicted"/>
<evidence type="ECO:0000313" key="5">
    <source>
        <dbReference type="Proteomes" id="UP001291623"/>
    </source>
</evidence>
<organism evidence="4 5">
    <name type="scientific">Anisodus tanguticus</name>
    <dbReference type="NCBI Taxonomy" id="243964"/>
    <lineage>
        <taxon>Eukaryota</taxon>
        <taxon>Viridiplantae</taxon>
        <taxon>Streptophyta</taxon>
        <taxon>Embryophyta</taxon>
        <taxon>Tracheophyta</taxon>
        <taxon>Spermatophyta</taxon>
        <taxon>Magnoliopsida</taxon>
        <taxon>eudicotyledons</taxon>
        <taxon>Gunneridae</taxon>
        <taxon>Pentapetalae</taxon>
        <taxon>asterids</taxon>
        <taxon>lamiids</taxon>
        <taxon>Solanales</taxon>
        <taxon>Solanaceae</taxon>
        <taxon>Solanoideae</taxon>
        <taxon>Hyoscyameae</taxon>
        <taxon>Anisodus</taxon>
    </lineage>
</organism>
<keyword evidence="5" id="KW-1185">Reference proteome</keyword>
<evidence type="ECO:0000256" key="1">
    <source>
        <dbReference type="PROSITE-ProRule" id="PRU00042"/>
    </source>
</evidence>
<name>A0AAE1SDD0_9SOLA</name>
<feature type="region of interest" description="Disordered" evidence="2">
    <location>
        <begin position="48"/>
        <end position="80"/>
    </location>
</feature>
<gene>
    <name evidence="4" type="ORF">RND71_011130</name>
</gene>
<keyword evidence="1" id="KW-0862">Zinc</keyword>
<dbReference type="SUPFAM" id="SSF57667">
    <property type="entry name" value="beta-beta-alpha zinc fingers"/>
    <property type="match status" value="1"/>
</dbReference>
<reference evidence="4" key="1">
    <citation type="submission" date="2023-12" db="EMBL/GenBank/DDBJ databases">
        <title>Genome assembly of Anisodus tanguticus.</title>
        <authorList>
            <person name="Wang Y.-J."/>
        </authorList>
    </citation>
    <scope>NUCLEOTIDE SEQUENCE</scope>
    <source>
        <strain evidence="4">KB-2021</strain>
        <tissue evidence="4">Leaf</tissue>
    </source>
</reference>
<dbReference type="EMBL" id="JAVYJV010000006">
    <property type="protein sequence ID" value="KAK4367338.1"/>
    <property type="molecule type" value="Genomic_DNA"/>
</dbReference>
<evidence type="ECO:0000259" key="3">
    <source>
        <dbReference type="PROSITE" id="PS50157"/>
    </source>
</evidence>
<dbReference type="PANTHER" id="PTHR45730">
    <property type="entry name" value="ZINC FINGER PROTEIN JAGGED"/>
    <property type="match status" value="1"/>
</dbReference>
<dbReference type="GO" id="GO:0008270">
    <property type="term" value="F:zinc ion binding"/>
    <property type="evidence" value="ECO:0007669"/>
    <property type="project" value="UniProtKB-KW"/>
</dbReference>
<evidence type="ECO:0000313" key="4">
    <source>
        <dbReference type="EMBL" id="KAK4367338.1"/>
    </source>
</evidence>
<dbReference type="Gene3D" id="3.30.160.60">
    <property type="entry name" value="Classic Zinc Finger"/>
    <property type="match status" value="1"/>
</dbReference>
<dbReference type="InterPro" id="IPR045320">
    <property type="entry name" value="JAGGED/SL1-like"/>
</dbReference>
<dbReference type="AlphaFoldDB" id="A0AAE1SDD0"/>